<sequence>MAIGKYVTNPGVIGAAFGALSTSKRTQHMPRDWRRYVVWGVWAAGLALAIAGVAMQGSEDEDLPKR</sequence>
<protein>
    <submittedName>
        <fullName evidence="2">Uncharacterized protein</fullName>
    </submittedName>
</protein>
<keyword evidence="1" id="KW-0472">Membrane</keyword>
<dbReference type="RefSeq" id="WP_166289221.1">
    <property type="nucleotide sequence ID" value="NZ_CP049863.1"/>
</dbReference>
<keyword evidence="1" id="KW-1133">Transmembrane helix</keyword>
<gene>
    <name evidence="2" type="ORF">G7068_03935</name>
</gene>
<evidence type="ECO:0000313" key="3">
    <source>
        <dbReference type="Proteomes" id="UP000502677"/>
    </source>
</evidence>
<keyword evidence="3" id="KW-1185">Reference proteome</keyword>
<dbReference type="KEGG" id="lvi:G7068_03935"/>
<keyword evidence="1" id="KW-0812">Transmembrane</keyword>
<dbReference type="AlphaFoldDB" id="A0A6G7XDA8"/>
<evidence type="ECO:0000256" key="1">
    <source>
        <dbReference type="SAM" id="Phobius"/>
    </source>
</evidence>
<accession>A0A6G7XDA8</accession>
<feature type="transmembrane region" description="Helical" evidence="1">
    <location>
        <begin position="36"/>
        <end position="55"/>
    </location>
</feature>
<organism evidence="2 3">
    <name type="scientific">Leucobacter viscericola</name>
    <dbReference type="NCBI Taxonomy" id="2714935"/>
    <lineage>
        <taxon>Bacteria</taxon>
        <taxon>Bacillati</taxon>
        <taxon>Actinomycetota</taxon>
        <taxon>Actinomycetes</taxon>
        <taxon>Micrococcales</taxon>
        <taxon>Microbacteriaceae</taxon>
        <taxon>Leucobacter</taxon>
    </lineage>
</organism>
<reference evidence="2 3" key="1">
    <citation type="submission" date="2020-03" db="EMBL/GenBank/DDBJ databases">
        <title>Leucobacter sp. nov., isolated from beetles.</title>
        <authorList>
            <person name="Hyun D.-W."/>
            <person name="Bae J.-W."/>
        </authorList>
    </citation>
    <scope>NUCLEOTIDE SEQUENCE [LARGE SCALE GENOMIC DNA]</scope>
    <source>
        <strain evidence="2 3">HDW9C</strain>
    </source>
</reference>
<proteinExistence type="predicted"/>
<evidence type="ECO:0000313" key="2">
    <source>
        <dbReference type="EMBL" id="QIK62456.1"/>
    </source>
</evidence>
<name>A0A6G7XDA8_9MICO</name>
<dbReference type="Proteomes" id="UP000502677">
    <property type="component" value="Chromosome"/>
</dbReference>
<dbReference type="EMBL" id="CP049863">
    <property type="protein sequence ID" value="QIK62456.1"/>
    <property type="molecule type" value="Genomic_DNA"/>
</dbReference>